<dbReference type="InterPro" id="IPR020845">
    <property type="entry name" value="AMP-binding_CS"/>
</dbReference>
<dbReference type="PANTHER" id="PTHR43767:SF1">
    <property type="entry name" value="NONRIBOSOMAL PEPTIDE SYNTHASE PES1 (EUROFUNG)-RELATED"/>
    <property type="match status" value="1"/>
</dbReference>
<dbReference type="EMBL" id="JAZBJO010000023">
    <property type="protein sequence ID" value="MEE4596114.1"/>
    <property type="molecule type" value="Genomic_DNA"/>
</dbReference>
<accession>A0ABU7Q424</accession>
<dbReference type="SUPFAM" id="SSF56801">
    <property type="entry name" value="Acetyl-CoA synthetase-like"/>
    <property type="match status" value="1"/>
</dbReference>
<evidence type="ECO:0000259" key="1">
    <source>
        <dbReference type="Pfam" id="PF00501"/>
    </source>
</evidence>
<reference evidence="3 4" key="1">
    <citation type="submission" date="2023-11" db="EMBL/GenBank/DDBJ databases">
        <title>30 novel species of actinomycetes from the DSMZ collection.</title>
        <authorList>
            <person name="Nouioui I."/>
        </authorList>
    </citation>
    <scope>NUCLEOTIDE SEQUENCE [LARGE SCALE GENOMIC DNA]</scope>
    <source>
        <strain evidence="3 4">DSM 41524</strain>
    </source>
</reference>
<name>A0ABU7Q424_9ACTN</name>
<dbReference type="PROSITE" id="PS00455">
    <property type="entry name" value="AMP_BINDING"/>
    <property type="match status" value="1"/>
</dbReference>
<dbReference type="InterPro" id="IPR050237">
    <property type="entry name" value="ATP-dep_AMP-bd_enzyme"/>
</dbReference>
<organism evidence="3 4">
    <name type="scientific">Streptomyces asiaticus subsp. ignotus</name>
    <dbReference type="NCBI Taxonomy" id="3098222"/>
    <lineage>
        <taxon>Bacteria</taxon>
        <taxon>Bacillati</taxon>
        <taxon>Actinomycetota</taxon>
        <taxon>Actinomycetes</taxon>
        <taxon>Kitasatosporales</taxon>
        <taxon>Streptomycetaceae</taxon>
        <taxon>Streptomyces</taxon>
        <taxon>Streptomyces violaceusniger group</taxon>
    </lineage>
</organism>
<dbReference type="Gene3D" id="3.30.300.30">
    <property type="match status" value="1"/>
</dbReference>
<evidence type="ECO:0000259" key="2">
    <source>
        <dbReference type="Pfam" id="PF13193"/>
    </source>
</evidence>
<dbReference type="Proteomes" id="UP001354709">
    <property type="component" value="Unassembled WGS sequence"/>
</dbReference>
<dbReference type="InterPro" id="IPR025110">
    <property type="entry name" value="AMP-bd_C"/>
</dbReference>
<dbReference type="Gene3D" id="3.40.50.12780">
    <property type="entry name" value="N-terminal domain of ligase-like"/>
    <property type="match status" value="1"/>
</dbReference>
<evidence type="ECO:0000313" key="4">
    <source>
        <dbReference type="Proteomes" id="UP001354709"/>
    </source>
</evidence>
<gene>
    <name evidence="3" type="ORF">V2J94_30185</name>
</gene>
<dbReference type="InterPro" id="IPR045851">
    <property type="entry name" value="AMP-bd_C_sf"/>
</dbReference>
<proteinExistence type="predicted"/>
<dbReference type="RefSeq" id="WP_330812635.1">
    <property type="nucleotide sequence ID" value="NZ_JAZBJO010000023.1"/>
</dbReference>
<protein>
    <submittedName>
        <fullName evidence="3">Class I adenylate-forming enzyme family protein</fullName>
    </submittedName>
</protein>
<sequence length="520" mass="55848">MLLLSNGSLSPFTTLPASFCRWVRSQPRRPCLMYGDHSASYEEMGRAVRSCVQEVSSRLGGPIRSHPLAGLRLGRTPEYVVAYLSLACLGLPVVPFDEDSPSPEVREEMRSLGIAVMLTHDPDDRIPGSETIAIRRAEPSGGTFPWGDGEGVPPEARTADEVTAETPLVLLRTSGSTSHPKRVVLTHHNVLSSGRAHRRSVGQEAGDVSLAALPLSFGYCNTTQLVSQMDAGGTLALLPGTFMPSAFARAVRMSGATTTTLVPSMLALLATWPGLGPDELPTLRSIVFGGAPPDETVLQVVHDRLPDVELIQTYGQTEAGPRITTLRAADSRRKPGAAGKAVPGVRIAIAGPDGRHLPAGETGQVIVHGPGVMCGYHKDPAGTSEVLRNGWLHTGDLGRLDNDDFLWITGRMRNLIITAGKNVVPEEVEAHLCHMPGIAEAAVFGVPDRFRGEAVHALLIADGEEQPSVEKIRSFLGALVAGYKIPRRISFVQDLPRTRTGKISRGELSTHEEGFRRNDR</sequence>
<keyword evidence="4" id="KW-1185">Reference proteome</keyword>
<dbReference type="Pfam" id="PF00501">
    <property type="entry name" value="AMP-binding"/>
    <property type="match status" value="1"/>
</dbReference>
<feature type="domain" description="AMP-binding enzyme C-terminal" evidence="2">
    <location>
        <begin position="427"/>
        <end position="502"/>
    </location>
</feature>
<dbReference type="CDD" id="cd04433">
    <property type="entry name" value="AFD_class_I"/>
    <property type="match status" value="1"/>
</dbReference>
<comment type="caution">
    <text evidence="3">The sequence shown here is derived from an EMBL/GenBank/DDBJ whole genome shotgun (WGS) entry which is preliminary data.</text>
</comment>
<feature type="domain" description="AMP-dependent synthetase/ligase" evidence="1">
    <location>
        <begin position="21"/>
        <end position="377"/>
    </location>
</feature>
<dbReference type="InterPro" id="IPR000873">
    <property type="entry name" value="AMP-dep_synth/lig_dom"/>
</dbReference>
<evidence type="ECO:0000313" key="3">
    <source>
        <dbReference type="EMBL" id="MEE4596114.1"/>
    </source>
</evidence>
<dbReference type="PANTHER" id="PTHR43767">
    <property type="entry name" value="LONG-CHAIN-FATTY-ACID--COA LIGASE"/>
    <property type="match status" value="1"/>
</dbReference>
<dbReference type="Pfam" id="PF13193">
    <property type="entry name" value="AMP-binding_C"/>
    <property type="match status" value="1"/>
</dbReference>
<dbReference type="InterPro" id="IPR042099">
    <property type="entry name" value="ANL_N_sf"/>
</dbReference>